<evidence type="ECO:0000256" key="2">
    <source>
        <dbReference type="SAM" id="Phobius"/>
    </source>
</evidence>
<name>A0ABD0VG73_DENTH</name>
<accession>A0ABD0VG73</accession>
<feature type="transmembrane region" description="Helical" evidence="2">
    <location>
        <begin position="374"/>
        <end position="391"/>
    </location>
</feature>
<comment type="caution">
    <text evidence="3">The sequence shown here is derived from an EMBL/GenBank/DDBJ whole genome shotgun (WGS) entry which is preliminary data.</text>
</comment>
<feature type="transmembrane region" description="Helical" evidence="2">
    <location>
        <begin position="343"/>
        <end position="362"/>
    </location>
</feature>
<sequence>MPADLWDRSFLQEYLSPAVVSLHDPFDFGLPRSLSLIEEAAEPFFSTSHTSPALLGVDKDLLLVGFLTLWLSTFVLQLRTGSLRYNVLLVASQLSESQKLALAPVVLARVYGVLQTVSEASSLESQDTVLSWQYLYDWVHLHVQGAFSCLETSAYFLHRGFPIVLQLSQASSTLESERIRLFFFAPYLSLVAGSFLSFSSLSSSGLVREALGVCLGAAPAAPPTVRHGLSGRLRWLPWPPLSCALRSPPALGGPALGGEPLGWGKSALAEQWVVAPPSWWLIFFSAAPPPSDLLFFLPPGDLTKVSRWWLLYPSCIGPTDLAFSDLGLFLCPLLHLFRGALDFLVLGHCWPAFPFFWLSFVSSSPVGGSSCSSGFWPPLAFVLSLFLFGSVPSSACLEELWTLVLWATVGLCSLPVCFVLSSPPLVWMRFGRACFGPLLAWFFVRSWFVSVPSSVFVEVFRSVATTSVSRCGYLLLLASAAFLVGLWLLMRSTGVLFHLRGGLLTSFGIPPLRLARPLPSWDPRHGALMVTVSSPFCSLLAPLALFVRPLPYLFWGAWTFAPTVVGLCFFSLGLLCVPSPACFGEFGQLLGPSLAFPPLLLGLLCVSFPTCFGKGGFVMLEGYHPNRVVRQFGFSQVTAYDGRILLPGVTDVLAFSLPYRPVPPESTARDYLGYNFPLVLSWSTVRGDTSVEYGGSGCLGDRGTDTEAHTIAGATVLSPARAIGAAPEPLYTETARSPLRHASSPRVLSPRMPVSVHTSLGGPGDSSPRLRRSDFTSFSTLDPPDDFFFPAYPGESSWSGESSGAGVDLTAEFSFFPEGHPTDLAGLSSAPSGFPAGSTSPLTALEGFEYTSEISCHVPLLPDSRSADRCTHTTALLKDLIFSIDPRSPSSRIEFVPSADRLLVLLVSFGVSTTELVFWESLCRGVQYQIRRLRDFSVLRTRVTFTELKEIVTRRREAANNIHDRFDSSVEALRRHWKSSSRMDTQVRLSVEAFQYFEQCSET</sequence>
<feature type="transmembrane region" description="Helical" evidence="2">
    <location>
        <begin position="472"/>
        <end position="490"/>
    </location>
</feature>
<dbReference type="Proteomes" id="UP001552299">
    <property type="component" value="Unassembled WGS sequence"/>
</dbReference>
<feature type="transmembrane region" description="Helical" evidence="2">
    <location>
        <begin position="527"/>
        <end position="547"/>
    </location>
</feature>
<dbReference type="EMBL" id="JANQDX010000005">
    <property type="protein sequence ID" value="KAL0924114.1"/>
    <property type="molecule type" value="Genomic_DNA"/>
</dbReference>
<organism evidence="3 4">
    <name type="scientific">Dendrobium thyrsiflorum</name>
    <name type="common">Pinecone-like raceme dendrobium</name>
    <name type="synonym">Orchid</name>
    <dbReference type="NCBI Taxonomy" id="117978"/>
    <lineage>
        <taxon>Eukaryota</taxon>
        <taxon>Viridiplantae</taxon>
        <taxon>Streptophyta</taxon>
        <taxon>Embryophyta</taxon>
        <taxon>Tracheophyta</taxon>
        <taxon>Spermatophyta</taxon>
        <taxon>Magnoliopsida</taxon>
        <taxon>Liliopsida</taxon>
        <taxon>Asparagales</taxon>
        <taxon>Orchidaceae</taxon>
        <taxon>Epidendroideae</taxon>
        <taxon>Malaxideae</taxon>
        <taxon>Dendrobiinae</taxon>
        <taxon>Dendrobium</taxon>
    </lineage>
</organism>
<feature type="transmembrane region" description="Helical" evidence="2">
    <location>
        <begin position="403"/>
        <end position="426"/>
    </location>
</feature>
<feature type="transmembrane region" description="Helical" evidence="2">
    <location>
        <begin position="496"/>
        <end position="515"/>
    </location>
</feature>
<keyword evidence="2" id="KW-0472">Membrane</keyword>
<keyword evidence="2" id="KW-1133">Transmembrane helix</keyword>
<protein>
    <submittedName>
        <fullName evidence="3">Uncharacterized protein</fullName>
    </submittedName>
</protein>
<reference evidence="3 4" key="1">
    <citation type="journal article" date="2024" name="Plant Biotechnol. J.">
        <title>Dendrobium thyrsiflorum genome and its molecular insights into genes involved in important horticultural traits.</title>
        <authorList>
            <person name="Chen B."/>
            <person name="Wang J.Y."/>
            <person name="Zheng P.J."/>
            <person name="Li K.L."/>
            <person name="Liang Y.M."/>
            <person name="Chen X.F."/>
            <person name="Zhang C."/>
            <person name="Zhao X."/>
            <person name="He X."/>
            <person name="Zhang G.Q."/>
            <person name="Liu Z.J."/>
            <person name="Xu Q."/>
        </authorList>
    </citation>
    <scope>NUCLEOTIDE SEQUENCE [LARGE SCALE GENOMIC DNA]</scope>
    <source>
        <strain evidence="3">GZMU011</strain>
    </source>
</reference>
<feature type="transmembrane region" description="Helical" evidence="2">
    <location>
        <begin position="553"/>
        <end position="577"/>
    </location>
</feature>
<proteinExistence type="predicted"/>
<keyword evidence="4" id="KW-1185">Reference proteome</keyword>
<dbReference type="AlphaFoldDB" id="A0ABD0VG73"/>
<evidence type="ECO:0000313" key="4">
    <source>
        <dbReference type="Proteomes" id="UP001552299"/>
    </source>
</evidence>
<keyword evidence="2" id="KW-0812">Transmembrane</keyword>
<feature type="region of interest" description="Disordered" evidence="1">
    <location>
        <begin position="737"/>
        <end position="773"/>
    </location>
</feature>
<evidence type="ECO:0000256" key="1">
    <source>
        <dbReference type="SAM" id="MobiDB-lite"/>
    </source>
</evidence>
<feature type="transmembrane region" description="Helical" evidence="2">
    <location>
        <begin position="438"/>
        <end position="460"/>
    </location>
</feature>
<gene>
    <name evidence="3" type="ORF">M5K25_004923</name>
</gene>
<evidence type="ECO:0000313" key="3">
    <source>
        <dbReference type="EMBL" id="KAL0924114.1"/>
    </source>
</evidence>